<evidence type="ECO:0000313" key="4">
    <source>
        <dbReference type="Proteomes" id="UP000269375"/>
    </source>
</evidence>
<keyword evidence="2" id="KW-0808">Transferase</keyword>
<organism evidence="2 4">
    <name type="scientific">Chryseobacterium daecheongense</name>
    <dbReference type="NCBI Taxonomy" id="192389"/>
    <lineage>
        <taxon>Bacteria</taxon>
        <taxon>Pseudomonadati</taxon>
        <taxon>Bacteroidota</taxon>
        <taxon>Flavobacteriia</taxon>
        <taxon>Flavobacteriales</taxon>
        <taxon>Weeksellaceae</taxon>
        <taxon>Chryseobacterium group</taxon>
        <taxon>Chryseobacterium</taxon>
    </lineage>
</organism>
<dbReference type="PANTHER" id="PTHR22916:SF3">
    <property type="entry name" value="UDP-GLCNAC:BETAGAL BETA-1,3-N-ACETYLGLUCOSAMINYLTRANSFERASE-LIKE PROTEIN 1"/>
    <property type="match status" value="1"/>
</dbReference>
<dbReference type="InterPro" id="IPR029044">
    <property type="entry name" value="Nucleotide-diphossugar_trans"/>
</dbReference>
<evidence type="ECO:0000313" key="2">
    <source>
        <dbReference type="EMBL" id="ROI00522.1"/>
    </source>
</evidence>
<dbReference type="RefSeq" id="WP_123262220.1">
    <property type="nucleotide sequence ID" value="NZ_RJTX01000001.1"/>
</dbReference>
<accession>A0A3N0W641</accession>
<proteinExistence type="predicted"/>
<dbReference type="Proteomes" id="UP000269375">
    <property type="component" value="Unassembled WGS sequence"/>
</dbReference>
<dbReference type="EMBL" id="RJTX01000001">
    <property type="protein sequence ID" value="ROI00522.1"/>
    <property type="molecule type" value="Genomic_DNA"/>
</dbReference>
<dbReference type="CDD" id="cd00761">
    <property type="entry name" value="Glyco_tranf_GTA_type"/>
    <property type="match status" value="1"/>
</dbReference>
<dbReference type="OrthoDB" id="9815829at2"/>
<evidence type="ECO:0000259" key="1">
    <source>
        <dbReference type="Pfam" id="PF00535"/>
    </source>
</evidence>
<keyword evidence="5" id="KW-1185">Reference proteome</keyword>
<evidence type="ECO:0000313" key="5">
    <source>
        <dbReference type="Proteomes" id="UP000295709"/>
    </source>
</evidence>
<dbReference type="AlphaFoldDB" id="A0A3N0W641"/>
<reference evidence="3 5" key="2">
    <citation type="submission" date="2019-03" db="EMBL/GenBank/DDBJ databases">
        <title>Genomic Encyclopedia of Archaeal and Bacterial Type Strains, Phase II (KMG-II): from individual species to whole genera.</title>
        <authorList>
            <person name="Goeker M."/>
        </authorList>
    </citation>
    <scope>NUCLEOTIDE SEQUENCE [LARGE SCALE GENOMIC DNA]</scope>
    <source>
        <strain evidence="3 5">DSM 15235</strain>
    </source>
</reference>
<feature type="domain" description="Glycosyltransferase 2-like" evidence="1">
    <location>
        <begin position="5"/>
        <end position="132"/>
    </location>
</feature>
<sequence length="270" mass="31669">MPEITIAIPFYNAEEYFEQAILSVLSQTFTDFTLLLIDDGSTDSSLKIAQKYLEDKRVVIISDGKNLNLGYRLNEIPHIAKTEYLARMDADDIMHPERIEKQLKILKENPDIDVLGSNAYSIDENNNVVGKRINISDDSLILVSTFTHPTIIAKTQWFRDNPYDVEAIRIEDSELWLRTKNQYTFKTIGEPLLFYREIGNKYYKKYLKGLPGIWYMVKKHSFSFEYSKFSSKYLLSCIVYFIFDLLGRESILIQNRNEVKINKKDYKFFI</sequence>
<name>A0A3N0W641_9FLAO</name>
<reference evidence="2 4" key="1">
    <citation type="submission" date="2018-11" db="EMBL/GenBank/DDBJ databases">
        <title>Proposal to divide the Flavobacteriaceae and reorganize its genera based on Amino Acid Identity values calculated from whole genome sequences.</title>
        <authorList>
            <person name="Nicholson A.C."/>
            <person name="Gulvik C.A."/>
            <person name="Whitney A.M."/>
            <person name="Humrighouse B.W."/>
            <person name="Bell M."/>
            <person name="Holmes B."/>
            <person name="Steigerwalt A."/>
            <person name="Villarma A."/>
            <person name="Sheth M."/>
            <person name="Batra D."/>
            <person name="Pryor J."/>
            <person name="Bernardet J.-F."/>
            <person name="Hugo C."/>
            <person name="Kampfer P."/>
            <person name="Newman J."/>
            <person name="Mcquiston J.R."/>
        </authorList>
    </citation>
    <scope>NUCLEOTIDE SEQUENCE [LARGE SCALE GENOMIC DNA]</scope>
    <source>
        <strain evidence="2 4">DSM 15235</strain>
    </source>
</reference>
<protein>
    <submittedName>
        <fullName evidence="2">Glycosyltransferase family 2 protein</fullName>
    </submittedName>
    <submittedName>
        <fullName evidence="3">Glycosyltransferase involved in cell wall biosynthesis</fullName>
    </submittedName>
</protein>
<dbReference type="PANTHER" id="PTHR22916">
    <property type="entry name" value="GLYCOSYLTRANSFERASE"/>
    <property type="match status" value="1"/>
</dbReference>
<dbReference type="Proteomes" id="UP000295709">
    <property type="component" value="Unassembled WGS sequence"/>
</dbReference>
<dbReference type="GO" id="GO:0016758">
    <property type="term" value="F:hexosyltransferase activity"/>
    <property type="evidence" value="ECO:0007669"/>
    <property type="project" value="UniProtKB-ARBA"/>
</dbReference>
<dbReference type="Pfam" id="PF00535">
    <property type="entry name" value="Glycos_transf_2"/>
    <property type="match status" value="1"/>
</dbReference>
<gene>
    <name evidence="3" type="ORF">BCF50_0270</name>
    <name evidence="2" type="ORF">EGI05_06460</name>
</gene>
<dbReference type="EMBL" id="SOQW01000001">
    <property type="protein sequence ID" value="TDX94502.1"/>
    <property type="molecule type" value="Genomic_DNA"/>
</dbReference>
<comment type="caution">
    <text evidence="2">The sequence shown here is derived from an EMBL/GenBank/DDBJ whole genome shotgun (WGS) entry which is preliminary data.</text>
</comment>
<dbReference type="Gene3D" id="3.90.550.10">
    <property type="entry name" value="Spore Coat Polysaccharide Biosynthesis Protein SpsA, Chain A"/>
    <property type="match status" value="1"/>
</dbReference>
<dbReference type="SUPFAM" id="SSF53448">
    <property type="entry name" value="Nucleotide-diphospho-sugar transferases"/>
    <property type="match status" value="1"/>
</dbReference>
<dbReference type="InterPro" id="IPR001173">
    <property type="entry name" value="Glyco_trans_2-like"/>
</dbReference>
<evidence type="ECO:0000313" key="3">
    <source>
        <dbReference type="EMBL" id="TDX94502.1"/>
    </source>
</evidence>